<gene>
    <name evidence="10" type="ORF">AYP45_17085</name>
</gene>
<evidence type="ECO:0000256" key="8">
    <source>
        <dbReference type="SAM" id="MobiDB-lite"/>
    </source>
</evidence>
<feature type="domain" description="Flagellar assembly protein FliH/Type III secretion system HrpE" evidence="9">
    <location>
        <begin position="86"/>
        <end position="210"/>
    </location>
</feature>
<dbReference type="STRING" id="1004156.AYP45_17085"/>
<evidence type="ECO:0000256" key="5">
    <source>
        <dbReference type="ARBA" id="ARBA00022795"/>
    </source>
</evidence>
<evidence type="ECO:0000313" key="10">
    <source>
        <dbReference type="EMBL" id="OOP55018.1"/>
    </source>
</evidence>
<keyword evidence="5" id="KW-1005">Bacterial flagellum biogenesis</keyword>
<feature type="region of interest" description="Disordered" evidence="8">
    <location>
        <begin position="24"/>
        <end position="47"/>
    </location>
</feature>
<organism evidence="10 11">
    <name type="scientific">Candidatus Brocadia carolinensis</name>
    <dbReference type="NCBI Taxonomy" id="1004156"/>
    <lineage>
        <taxon>Bacteria</taxon>
        <taxon>Pseudomonadati</taxon>
        <taxon>Planctomycetota</taxon>
        <taxon>Candidatus Brocadiia</taxon>
        <taxon>Candidatus Brocadiales</taxon>
        <taxon>Candidatus Brocadiaceae</taxon>
        <taxon>Candidatus Brocadia</taxon>
    </lineage>
</organism>
<dbReference type="GO" id="GO:0015031">
    <property type="term" value="P:protein transport"/>
    <property type="evidence" value="ECO:0007669"/>
    <property type="project" value="UniProtKB-KW"/>
</dbReference>
<keyword evidence="4" id="KW-0813">Transport</keyword>
<sequence>MKNKKVFVSPNVKGVYVLQSSMHQNDSSIKDYKKSTESEESDAEQENKIKEIKALQDEAYRNGKLDAENKYEQELNEIKNRYKSLMTVFQDAVKHLIDKRERILQESEPEIVKLILATASKVIGNEVSNNSIGVVKQVIREALSHAKEKKIVCIRLSIDDAKKMDELDEIQITDQNIKIVEDKTISSGGCVIDTNFGSIDSRIETRWEEISKTLLANKKEMIKH</sequence>
<protein>
    <recommendedName>
        <fullName evidence="3">Flagellar assembly protein FliH</fullName>
    </recommendedName>
</protein>
<comment type="function">
    <text evidence="1">Needed for flagellar regrowth and assembly.</text>
</comment>
<comment type="similarity">
    <text evidence="2">Belongs to the FliH family.</text>
</comment>
<accession>A0A1V4APH6</accession>
<keyword evidence="7" id="KW-1006">Bacterial flagellum protein export</keyword>
<evidence type="ECO:0000256" key="3">
    <source>
        <dbReference type="ARBA" id="ARBA00016507"/>
    </source>
</evidence>
<evidence type="ECO:0000256" key="2">
    <source>
        <dbReference type="ARBA" id="ARBA00006602"/>
    </source>
</evidence>
<dbReference type="Pfam" id="PF02108">
    <property type="entry name" value="FliH"/>
    <property type="match status" value="1"/>
</dbReference>
<feature type="compositionally biased region" description="Basic and acidic residues" evidence="8">
    <location>
        <begin position="28"/>
        <end position="37"/>
    </location>
</feature>
<dbReference type="PANTHER" id="PTHR34982:SF1">
    <property type="entry name" value="FLAGELLAR ASSEMBLY PROTEIN FLIH"/>
    <property type="match status" value="1"/>
</dbReference>
<reference evidence="10 11" key="1">
    <citation type="journal article" date="2017" name="Water Res.">
        <title>Discovery and metagenomic analysis of an anammox bacterial enrichment related to Candidatus "Brocadia caroliniensis" in a full-scale glycerol-fed nitritation-denitritation separate centrate treatment process.</title>
        <authorList>
            <person name="Park H."/>
            <person name="Brotto A.C."/>
            <person name="van Loosdrecht M.C."/>
            <person name="Chandran K."/>
        </authorList>
    </citation>
    <scope>NUCLEOTIDE SEQUENCE [LARGE SCALE GENOMIC DNA]</scope>
    <source>
        <strain evidence="10">26THWARD</strain>
    </source>
</reference>
<evidence type="ECO:0000256" key="7">
    <source>
        <dbReference type="ARBA" id="ARBA00023225"/>
    </source>
</evidence>
<evidence type="ECO:0000256" key="6">
    <source>
        <dbReference type="ARBA" id="ARBA00022927"/>
    </source>
</evidence>
<evidence type="ECO:0000256" key="1">
    <source>
        <dbReference type="ARBA" id="ARBA00003041"/>
    </source>
</evidence>
<proteinExistence type="inferred from homology"/>
<dbReference type="GO" id="GO:0044781">
    <property type="term" value="P:bacterial-type flagellum organization"/>
    <property type="evidence" value="ECO:0007669"/>
    <property type="project" value="UniProtKB-KW"/>
</dbReference>
<evidence type="ECO:0000313" key="11">
    <source>
        <dbReference type="Proteomes" id="UP000189681"/>
    </source>
</evidence>
<dbReference type="PANTHER" id="PTHR34982">
    <property type="entry name" value="YOP PROTEINS TRANSLOCATION PROTEIN L"/>
    <property type="match status" value="1"/>
</dbReference>
<comment type="caution">
    <text evidence="10">The sequence shown here is derived from an EMBL/GenBank/DDBJ whole genome shotgun (WGS) entry which is preliminary data.</text>
</comment>
<dbReference type="InterPro" id="IPR018035">
    <property type="entry name" value="Flagellar_FliH/T3SS_HrpE"/>
</dbReference>
<dbReference type="GO" id="GO:0005829">
    <property type="term" value="C:cytosol"/>
    <property type="evidence" value="ECO:0007669"/>
    <property type="project" value="TreeGrafter"/>
</dbReference>
<evidence type="ECO:0000259" key="9">
    <source>
        <dbReference type="Pfam" id="PF02108"/>
    </source>
</evidence>
<dbReference type="InterPro" id="IPR051472">
    <property type="entry name" value="T3SS_Stator/FliH"/>
</dbReference>
<dbReference type="AlphaFoldDB" id="A0A1V4APH6"/>
<evidence type="ECO:0000256" key="4">
    <source>
        <dbReference type="ARBA" id="ARBA00022448"/>
    </source>
</evidence>
<dbReference type="Proteomes" id="UP000189681">
    <property type="component" value="Unassembled WGS sequence"/>
</dbReference>
<keyword evidence="6" id="KW-0653">Protein transport</keyword>
<name>A0A1V4APH6_9BACT</name>
<dbReference type="EMBL" id="AYTS01000191">
    <property type="protein sequence ID" value="OOP55018.1"/>
    <property type="molecule type" value="Genomic_DNA"/>
</dbReference>